<accession>D2MQ15</accession>
<dbReference type="InterPro" id="IPR044927">
    <property type="entry name" value="Endonuclea_NS_2"/>
</dbReference>
<comment type="caution">
    <text evidence="3">The sequence shown here is derived from an EMBL/GenBank/DDBJ whole genome shotgun (WGS) entry which is preliminary data.</text>
</comment>
<dbReference type="EMBL" id="ADFR01000015">
    <property type="protein sequence ID" value="EFC05338.1"/>
    <property type="molecule type" value="Genomic_DNA"/>
</dbReference>
<keyword evidence="1" id="KW-0472">Membrane</keyword>
<evidence type="ECO:0000313" key="3">
    <source>
        <dbReference type="EMBL" id="EFC05338.1"/>
    </source>
</evidence>
<dbReference type="InterPro" id="IPR044929">
    <property type="entry name" value="DNA/RNA_non-sp_Endonuclease_sf"/>
</dbReference>
<name>D2MQ15_9FIRM</name>
<dbReference type="Proteomes" id="UP000005017">
    <property type="component" value="Unassembled WGS sequence"/>
</dbReference>
<keyword evidence="4" id="KW-1185">Reference proteome</keyword>
<evidence type="ECO:0000256" key="1">
    <source>
        <dbReference type="SAM" id="Phobius"/>
    </source>
</evidence>
<dbReference type="eggNOG" id="COG2169">
    <property type="taxonomic scope" value="Bacteria"/>
</dbReference>
<keyword evidence="1" id="KW-1133">Transmembrane helix</keyword>
<evidence type="ECO:0000259" key="2">
    <source>
        <dbReference type="Pfam" id="PF13930"/>
    </source>
</evidence>
<dbReference type="Pfam" id="PF13930">
    <property type="entry name" value="Endonuclea_NS_2"/>
    <property type="match status" value="1"/>
</dbReference>
<dbReference type="Gene3D" id="3.40.570.10">
    <property type="entry name" value="Extracellular Endonuclease, subunit A"/>
    <property type="match status" value="1"/>
</dbReference>
<dbReference type="AlphaFoldDB" id="D2MQ15"/>
<protein>
    <recommendedName>
        <fullName evidence="2">Type VII secretion system protein EssD-like domain-containing protein</fullName>
    </recommendedName>
</protein>
<dbReference type="RefSeq" id="WP_006627478.1">
    <property type="nucleotide sequence ID" value="NZ_ADFR01000015.1"/>
</dbReference>
<dbReference type="STRING" id="679192.HMPREF9013_1363"/>
<gene>
    <name evidence="3" type="ORF">HMPREF9013_1363</name>
</gene>
<feature type="transmembrane region" description="Helical" evidence="1">
    <location>
        <begin position="6"/>
        <end position="31"/>
    </location>
</feature>
<feature type="transmembrane region" description="Helical" evidence="1">
    <location>
        <begin position="43"/>
        <end position="62"/>
    </location>
</feature>
<evidence type="ECO:0000313" key="4">
    <source>
        <dbReference type="Proteomes" id="UP000005017"/>
    </source>
</evidence>
<sequence length="266" mass="31147">MWKEIDLIWLGSLSCVFISSFFLLIALVKVIFQPRNRKWRRKFRQYFLVTALFTSFLITEYWPKKISTVEMETPVSIPKYEGKHVVEMNANIPYFSKADLRQKAFEIYQPLDSLGRARMAYALLGVHTLPKKKRESIGMVKPSGWQMAKYDFIDGKYLYHRCHLIAYELSGQNANPLNLITGTRQLNVEEMLPYENQVVRYIRKTGNHVLYRVRPLYEANELVARGVLMEARSIEDGGKGIHFCVFCFNVQKGIWIDYQTGKNRLN</sequence>
<keyword evidence="1" id="KW-0812">Transmembrane</keyword>
<proteinExistence type="predicted"/>
<feature type="domain" description="Type VII secretion system protein EssD-like" evidence="2">
    <location>
        <begin position="107"/>
        <end position="233"/>
    </location>
</feature>
<reference evidence="4" key="1">
    <citation type="submission" date="2009-12" db="EMBL/GenBank/DDBJ databases">
        <title>Sequence of Clostridiales genomosp. BVAB3 str. UPII9-5.</title>
        <authorList>
            <person name="Madupu R."/>
            <person name="Durkin A.S."/>
            <person name="Torralba M."/>
            <person name="Methe B."/>
            <person name="Sutton G.G."/>
            <person name="Strausberg R.L."/>
            <person name="Nelson K.E."/>
        </authorList>
    </citation>
    <scope>NUCLEOTIDE SEQUENCE [LARGE SCALE GENOMIC DNA]</scope>
    <source>
        <strain evidence="4">W1219</strain>
    </source>
</reference>
<organism evidence="3 4">
    <name type="scientific">Bulleidia extructa W1219</name>
    <dbReference type="NCBI Taxonomy" id="679192"/>
    <lineage>
        <taxon>Bacteria</taxon>
        <taxon>Bacillati</taxon>
        <taxon>Bacillota</taxon>
        <taxon>Erysipelotrichia</taxon>
        <taxon>Erysipelotrichales</taxon>
        <taxon>Erysipelotrichaceae</taxon>
        <taxon>Bulleidia</taxon>
    </lineage>
</organism>